<comment type="caution">
    <text evidence="13">The sequence shown here is derived from an EMBL/GenBank/DDBJ whole genome shotgun (WGS) entry which is preliminary data.</text>
</comment>
<evidence type="ECO:0000256" key="3">
    <source>
        <dbReference type="ARBA" id="ARBA00022491"/>
    </source>
</evidence>
<dbReference type="PROSITE" id="PS50937">
    <property type="entry name" value="HTH_MERR_2"/>
    <property type="match status" value="1"/>
</dbReference>
<dbReference type="InterPro" id="IPR000551">
    <property type="entry name" value="MerR-type_HTH_dom"/>
</dbReference>
<feature type="domain" description="HTH merR-type" evidence="12">
    <location>
        <begin position="3"/>
        <end position="72"/>
    </location>
</feature>
<evidence type="ECO:0000256" key="4">
    <source>
        <dbReference type="ARBA" id="ARBA00022723"/>
    </source>
</evidence>
<keyword evidence="14" id="KW-1185">Reference proteome</keyword>
<evidence type="ECO:0000256" key="11">
    <source>
        <dbReference type="SAM" id="Coils"/>
    </source>
</evidence>
<dbReference type="EMBL" id="RYZH01000049">
    <property type="protein sequence ID" value="RUL84385.1"/>
    <property type="molecule type" value="Genomic_DNA"/>
</dbReference>
<dbReference type="InterPro" id="IPR047057">
    <property type="entry name" value="MerR_fam"/>
</dbReference>
<keyword evidence="11" id="KW-0175">Coiled coil</keyword>
<keyword evidence="4" id="KW-0479">Metal-binding</keyword>
<gene>
    <name evidence="13" type="ORF">TsocGM_20445</name>
</gene>
<evidence type="ECO:0000313" key="13">
    <source>
        <dbReference type="EMBL" id="RUL84385.1"/>
    </source>
</evidence>
<evidence type="ECO:0000256" key="7">
    <source>
        <dbReference type="ARBA" id="ARBA00023125"/>
    </source>
</evidence>
<dbReference type="Pfam" id="PF00376">
    <property type="entry name" value="MerR"/>
    <property type="match status" value="1"/>
</dbReference>
<dbReference type="CDD" id="cd04783">
    <property type="entry name" value="HTH_MerR1"/>
    <property type="match status" value="1"/>
</dbReference>
<dbReference type="PRINTS" id="PR00040">
    <property type="entry name" value="HTHMERR"/>
</dbReference>
<dbReference type="AlphaFoldDB" id="A0A432MF45"/>
<dbReference type="Proteomes" id="UP000280296">
    <property type="component" value="Unassembled WGS sequence"/>
</dbReference>
<keyword evidence="9" id="KW-0804">Transcription</keyword>
<feature type="coiled-coil region" evidence="11">
    <location>
        <begin position="84"/>
        <end position="114"/>
    </location>
</feature>
<dbReference type="OrthoDB" id="9791488at2"/>
<dbReference type="GO" id="GO:0045340">
    <property type="term" value="F:mercury ion binding"/>
    <property type="evidence" value="ECO:0007669"/>
    <property type="project" value="InterPro"/>
</dbReference>
<keyword evidence="2" id="KW-0475">Mercuric resistance</keyword>
<dbReference type="GO" id="GO:0003700">
    <property type="term" value="F:DNA-binding transcription factor activity"/>
    <property type="evidence" value="ECO:0007669"/>
    <property type="project" value="InterPro"/>
</dbReference>
<dbReference type="RefSeq" id="WP_126727321.1">
    <property type="nucleotide sequence ID" value="NZ_RYZH01000049.1"/>
</dbReference>
<dbReference type="Gene3D" id="1.10.1660.10">
    <property type="match status" value="1"/>
</dbReference>
<evidence type="ECO:0000256" key="2">
    <source>
        <dbReference type="ARBA" id="ARBA00022466"/>
    </source>
</evidence>
<keyword evidence="3" id="KW-0678">Repressor</keyword>
<evidence type="ECO:0000256" key="9">
    <source>
        <dbReference type="ARBA" id="ARBA00023163"/>
    </source>
</evidence>
<dbReference type="InterPro" id="IPR009061">
    <property type="entry name" value="DNA-bd_dom_put_sf"/>
</dbReference>
<evidence type="ECO:0000259" key="12">
    <source>
        <dbReference type="PROSITE" id="PS50937"/>
    </source>
</evidence>
<protein>
    <recommendedName>
        <fullName evidence="1">Mercuric resistance operon regulatory protein</fullName>
    </recommendedName>
</protein>
<dbReference type="PANTHER" id="PTHR30204">
    <property type="entry name" value="REDOX-CYCLING DRUG-SENSING TRANSCRIPTIONAL ACTIVATOR SOXR"/>
    <property type="match status" value="1"/>
</dbReference>
<evidence type="ECO:0000256" key="10">
    <source>
        <dbReference type="ARBA" id="ARBA00024874"/>
    </source>
</evidence>
<dbReference type="SMART" id="SM00422">
    <property type="entry name" value="HTH_MERR"/>
    <property type="match status" value="1"/>
</dbReference>
<dbReference type="PANTHER" id="PTHR30204:SF69">
    <property type="entry name" value="MERR-FAMILY TRANSCRIPTIONAL REGULATOR"/>
    <property type="match status" value="1"/>
</dbReference>
<evidence type="ECO:0000256" key="6">
    <source>
        <dbReference type="ARBA" id="ARBA00023015"/>
    </source>
</evidence>
<keyword evidence="7" id="KW-0238">DNA-binding</keyword>
<dbReference type="GO" id="GO:0003677">
    <property type="term" value="F:DNA binding"/>
    <property type="evidence" value="ECO:0007669"/>
    <property type="project" value="UniProtKB-KW"/>
</dbReference>
<organism evidence="13 14">
    <name type="scientific">Tautonia sociabilis</name>
    <dbReference type="NCBI Taxonomy" id="2080755"/>
    <lineage>
        <taxon>Bacteria</taxon>
        <taxon>Pseudomonadati</taxon>
        <taxon>Planctomycetota</taxon>
        <taxon>Planctomycetia</taxon>
        <taxon>Isosphaerales</taxon>
        <taxon>Isosphaeraceae</taxon>
        <taxon>Tautonia</taxon>
    </lineage>
</organism>
<keyword evidence="8" id="KW-0010">Activator</keyword>
<dbReference type="GO" id="GO:0046689">
    <property type="term" value="P:response to mercury ion"/>
    <property type="evidence" value="ECO:0007669"/>
    <property type="project" value="UniProtKB-KW"/>
</dbReference>
<dbReference type="InterPro" id="IPR011794">
    <property type="entry name" value="MerR"/>
</dbReference>
<proteinExistence type="predicted"/>
<evidence type="ECO:0000256" key="1">
    <source>
        <dbReference type="ARBA" id="ARBA00017146"/>
    </source>
</evidence>
<comment type="function">
    <text evidence="10">Mediates the mercuric-dependent induction of mercury resistance operon. In the absence of mercury MerR represses transcription by binding tightly to the mer operator region; when mercury is present the dimeric complex binds a single ion and becomes a potent transcriptional activator, while remaining bound to the mer site.</text>
</comment>
<sequence>MEHLKTGELAKRAGVNVETLRFYERKGLLPVPPRRESGYREYPAESVRLIQFIKRAQELGFSLGEIRELLALRVQAGTTCADVRERAEHKIDDVRQKIADLRAIERALQKLTATCIGSGPLSECPILENLDGELGSGLVQPRSRQQER</sequence>
<dbReference type="InterPro" id="IPR015358">
    <property type="entry name" value="Tscrpt_reg_MerR_DNA-bd"/>
</dbReference>
<evidence type="ECO:0000256" key="8">
    <source>
        <dbReference type="ARBA" id="ARBA00023159"/>
    </source>
</evidence>
<keyword evidence="5" id="KW-0476">Mercury</keyword>
<evidence type="ECO:0000313" key="14">
    <source>
        <dbReference type="Proteomes" id="UP000280296"/>
    </source>
</evidence>
<dbReference type="SUPFAM" id="SSF46955">
    <property type="entry name" value="Putative DNA-binding domain"/>
    <property type="match status" value="1"/>
</dbReference>
<reference evidence="13 14" key="2">
    <citation type="submission" date="2019-01" db="EMBL/GenBank/DDBJ databases">
        <title>Tautonia sociabilis, a novel thermotolerant planctomycete of Isosphaeraceae family, isolated from a 4000 m deep subterranean habitat.</title>
        <authorList>
            <person name="Kovaleva O.L."/>
            <person name="Elcheninov A.G."/>
            <person name="Van Heerden E."/>
            <person name="Toshchakov S.V."/>
            <person name="Novikov A."/>
            <person name="Bonch-Osmolovskaya E.A."/>
            <person name="Kublanov I.V."/>
        </authorList>
    </citation>
    <scope>NUCLEOTIDE SEQUENCE [LARGE SCALE GENOMIC DNA]</scope>
    <source>
        <strain evidence="13 14">GM2012</strain>
    </source>
</reference>
<dbReference type="Pfam" id="PF09278">
    <property type="entry name" value="MerR-DNA-bind"/>
    <property type="match status" value="1"/>
</dbReference>
<dbReference type="PROSITE" id="PS00552">
    <property type="entry name" value="HTH_MERR_1"/>
    <property type="match status" value="1"/>
</dbReference>
<evidence type="ECO:0000256" key="5">
    <source>
        <dbReference type="ARBA" id="ARBA00022914"/>
    </source>
</evidence>
<reference evidence="13 14" key="1">
    <citation type="submission" date="2018-12" db="EMBL/GenBank/DDBJ databases">
        <authorList>
            <person name="Toschakov S.V."/>
        </authorList>
    </citation>
    <scope>NUCLEOTIDE SEQUENCE [LARGE SCALE GENOMIC DNA]</scope>
    <source>
        <strain evidence="13 14">GM2012</strain>
    </source>
</reference>
<keyword evidence="6" id="KW-0805">Transcription regulation</keyword>
<name>A0A432MF45_9BACT</name>
<accession>A0A432MF45</accession>